<name>A0A9D1A4U3_9FIRM</name>
<reference evidence="2" key="1">
    <citation type="submission" date="2020-10" db="EMBL/GenBank/DDBJ databases">
        <authorList>
            <person name="Gilroy R."/>
        </authorList>
    </citation>
    <scope>NUCLEOTIDE SEQUENCE</scope>
    <source>
        <strain evidence="2">CHK180-2868</strain>
    </source>
</reference>
<comment type="caution">
    <text evidence="2">The sequence shown here is derived from an EMBL/GenBank/DDBJ whole genome shotgun (WGS) entry which is preliminary data.</text>
</comment>
<dbReference type="AlphaFoldDB" id="A0A9D1A4U3"/>
<feature type="domain" description="CdaR GGDEF-like" evidence="1">
    <location>
        <begin position="24"/>
        <end position="157"/>
    </location>
</feature>
<organism evidence="2 3">
    <name type="scientific">Candidatus Copromonas faecavium</name>
    <name type="common">nom. illeg.</name>
    <dbReference type="NCBI Taxonomy" id="2840740"/>
    <lineage>
        <taxon>Bacteria</taxon>
        <taxon>Bacillati</taxon>
        <taxon>Bacillota</taxon>
        <taxon>Clostridia</taxon>
        <taxon>Lachnospirales</taxon>
        <taxon>Lachnospiraceae</taxon>
        <taxon>Candidatus Copromonas (nom. illeg.)</taxon>
    </lineage>
</organism>
<gene>
    <name evidence="2" type="ORF">IAB28_06115</name>
</gene>
<evidence type="ECO:0000313" key="2">
    <source>
        <dbReference type="EMBL" id="HIR05525.1"/>
    </source>
</evidence>
<dbReference type="EMBL" id="DVGC01000032">
    <property type="protein sequence ID" value="HIR05525.1"/>
    <property type="molecule type" value="Genomic_DNA"/>
</dbReference>
<reference evidence="2" key="2">
    <citation type="journal article" date="2021" name="PeerJ">
        <title>Extensive microbial diversity within the chicken gut microbiome revealed by metagenomics and culture.</title>
        <authorList>
            <person name="Gilroy R."/>
            <person name="Ravi A."/>
            <person name="Getino M."/>
            <person name="Pursley I."/>
            <person name="Horton D.L."/>
            <person name="Alikhan N.F."/>
            <person name="Baker D."/>
            <person name="Gharbi K."/>
            <person name="Hall N."/>
            <person name="Watson M."/>
            <person name="Adriaenssens E.M."/>
            <person name="Foster-Nyarko E."/>
            <person name="Jarju S."/>
            <person name="Secka A."/>
            <person name="Antonio M."/>
            <person name="Oren A."/>
            <person name="Chaudhuri R.R."/>
            <person name="La Ragione R."/>
            <person name="Hildebrand F."/>
            <person name="Pallen M.J."/>
        </authorList>
    </citation>
    <scope>NUCLEOTIDE SEQUENCE</scope>
    <source>
        <strain evidence="2">CHK180-2868</strain>
    </source>
</reference>
<dbReference type="InterPro" id="IPR042070">
    <property type="entry name" value="PucR_C-HTH_sf"/>
</dbReference>
<accession>A0A9D1A4U3</accession>
<dbReference type="Pfam" id="PF17853">
    <property type="entry name" value="GGDEF_2"/>
    <property type="match status" value="1"/>
</dbReference>
<dbReference type="Proteomes" id="UP000824250">
    <property type="component" value="Unassembled WGS sequence"/>
</dbReference>
<protein>
    <recommendedName>
        <fullName evidence="1">CdaR GGDEF-like domain-containing protein</fullName>
    </recommendedName>
</protein>
<proteinExistence type="predicted"/>
<sequence>MNKNTTDMTAASYFHDLVIGFYEDEGLVAEIGRTLGFDVEQDVFMAAAFFYPSEKVVCQEDRELLFDAAAKTAMLSERNRNMDSPQIMTCDKGVCVMLVAESKAAMQEVLKKVRETVPAQIQALGLDEHVRVGIGTMESGIRGIENTFRNASEAVRAGEIFKKDRVLLEYMGMEIYSSINQMVISYGSRLTRTVWSSLSDREKKVLSAYYKCKEESSRTAGQLGMTKQQVEESLRQVQRDTGLDVRDTEDNFKLHFIVIARKILEHDERMRRGR</sequence>
<dbReference type="Gene3D" id="1.10.10.2840">
    <property type="entry name" value="PucR C-terminal helix-turn-helix domain"/>
    <property type="match status" value="1"/>
</dbReference>
<evidence type="ECO:0000313" key="3">
    <source>
        <dbReference type="Proteomes" id="UP000824250"/>
    </source>
</evidence>
<evidence type="ECO:0000259" key="1">
    <source>
        <dbReference type="Pfam" id="PF17853"/>
    </source>
</evidence>
<dbReference type="InterPro" id="IPR041522">
    <property type="entry name" value="CdaR_GGDEF"/>
</dbReference>